<dbReference type="AlphaFoldDB" id="A0A1I2ENT6"/>
<evidence type="ECO:0000313" key="1">
    <source>
        <dbReference type="EMBL" id="SFE94373.1"/>
    </source>
</evidence>
<gene>
    <name evidence="1" type="ORF">SAMN05216283_102166</name>
</gene>
<protein>
    <recommendedName>
        <fullName evidence="3">Carboxypeptidase regulatory-like domain-containing protein</fullName>
    </recommendedName>
</protein>
<reference evidence="1 2" key="1">
    <citation type="submission" date="2016-10" db="EMBL/GenBank/DDBJ databases">
        <authorList>
            <person name="de Groot N.N."/>
        </authorList>
    </citation>
    <scope>NUCLEOTIDE SEQUENCE [LARGE SCALE GENOMIC DNA]</scope>
    <source>
        <strain evidence="1 2">CGMCC 1.9156</strain>
    </source>
</reference>
<name>A0A1I2ENT6_9BACT</name>
<dbReference type="Proteomes" id="UP000198964">
    <property type="component" value="Unassembled WGS sequence"/>
</dbReference>
<dbReference type="EMBL" id="FONW01000002">
    <property type="protein sequence ID" value="SFE94373.1"/>
    <property type="molecule type" value="Genomic_DNA"/>
</dbReference>
<evidence type="ECO:0008006" key="3">
    <source>
        <dbReference type="Google" id="ProtNLM"/>
    </source>
</evidence>
<accession>A0A1I2ENT6</accession>
<sequence length="146" mass="15913">MDVNLIKQIAVNAAKSKMKTTILISSIFLILAWSCNDPVIVGSSAEIIGRSIDETLNDSALIYGFVYSAGSIKSPYANANIWIKGSDLETTSDISGNFSLAVLPGIYTIKCLGNQEEDRFTAVIENMELSPNEKIEIIFYHGSKSE</sequence>
<evidence type="ECO:0000313" key="2">
    <source>
        <dbReference type="Proteomes" id="UP000198964"/>
    </source>
</evidence>
<dbReference type="SUPFAM" id="SSF49464">
    <property type="entry name" value="Carboxypeptidase regulatory domain-like"/>
    <property type="match status" value="1"/>
</dbReference>
<dbReference type="InterPro" id="IPR008969">
    <property type="entry name" value="CarboxyPept-like_regulatory"/>
</dbReference>
<dbReference type="RefSeq" id="WP_093918848.1">
    <property type="nucleotide sequence ID" value="NZ_FONW01000002.1"/>
</dbReference>
<proteinExistence type="predicted"/>
<keyword evidence="2" id="KW-1185">Reference proteome</keyword>
<dbReference type="STRING" id="655355.SAMN05216283_102166"/>
<organism evidence="1 2">
    <name type="scientific">Sunxiuqinia elliptica</name>
    <dbReference type="NCBI Taxonomy" id="655355"/>
    <lineage>
        <taxon>Bacteria</taxon>
        <taxon>Pseudomonadati</taxon>
        <taxon>Bacteroidota</taxon>
        <taxon>Bacteroidia</taxon>
        <taxon>Marinilabiliales</taxon>
        <taxon>Prolixibacteraceae</taxon>
        <taxon>Sunxiuqinia</taxon>
    </lineage>
</organism>
<dbReference type="Gene3D" id="2.60.40.1120">
    <property type="entry name" value="Carboxypeptidase-like, regulatory domain"/>
    <property type="match status" value="1"/>
</dbReference>